<gene>
    <name evidence="2" type="ORF">BLL42_03985</name>
</gene>
<evidence type="ECO:0000259" key="1">
    <source>
        <dbReference type="Pfam" id="PF23296"/>
    </source>
</evidence>
<dbReference type="InterPro" id="IPR055507">
    <property type="entry name" value="DUF7079"/>
</dbReference>
<evidence type="ECO:0000313" key="2">
    <source>
        <dbReference type="EMBL" id="APC19183.1"/>
    </source>
</evidence>
<sequence length="123" mass="14923">MSKQERADIRWALSDAFVDNEVDYAAIVRQVKKFDMTEVKNILYSEVAPVCHSNLESILPTIWLCFNREELESDIEKMLEARKQSFLRRQLDTLLIKWLHYRYKYIWLEIAKHYKHIQHQQHS</sequence>
<organism evidence="2 3">
    <name type="scientific">Pseudomonas frederiksbergensis</name>
    <dbReference type="NCBI Taxonomy" id="104087"/>
    <lineage>
        <taxon>Bacteria</taxon>
        <taxon>Pseudomonadati</taxon>
        <taxon>Pseudomonadota</taxon>
        <taxon>Gammaproteobacteria</taxon>
        <taxon>Pseudomonadales</taxon>
        <taxon>Pseudomonadaceae</taxon>
        <taxon>Pseudomonas</taxon>
    </lineage>
</organism>
<dbReference type="AlphaFoldDB" id="A0A1J0ETE3"/>
<dbReference type="Proteomes" id="UP000182567">
    <property type="component" value="Chromosome"/>
</dbReference>
<name>A0A1J0ETE3_9PSED</name>
<feature type="domain" description="DUF7079" evidence="1">
    <location>
        <begin position="5"/>
        <end position="112"/>
    </location>
</feature>
<proteinExistence type="predicted"/>
<dbReference type="Pfam" id="PF23296">
    <property type="entry name" value="DUF7079"/>
    <property type="match status" value="1"/>
</dbReference>
<accession>A0A1J0ETE3</accession>
<dbReference type="EMBL" id="CP017886">
    <property type="protein sequence ID" value="APC19183.1"/>
    <property type="molecule type" value="Genomic_DNA"/>
</dbReference>
<protein>
    <recommendedName>
        <fullName evidence="1">DUF7079 domain-containing protein</fullName>
    </recommendedName>
</protein>
<reference evidence="3" key="1">
    <citation type="submission" date="2016-10" db="EMBL/GenBank/DDBJ databases">
        <title>Pseudomonas frederiksbergensis ERGS4:02 complete genome.</title>
        <authorList>
            <person name="Kumar R."/>
            <person name="Acharya V."/>
            <person name="Singh D."/>
        </authorList>
    </citation>
    <scope>NUCLEOTIDE SEQUENCE [LARGE SCALE GENOMIC DNA]</scope>
    <source>
        <strain evidence="3">ERGS4:02</strain>
    </source>
</reference>
<evidence type="ECO:0000313" key="3">
    <source>
        <dbReference type="Proteomes" id="UP000182567"/>
    </source>
</evidence>